<dbReference type="SUPFAM" id="SSF52540">
    <property type="entry name" value="P-loop containing nucleoside triphosphate hydrolases"/>
    <property type="match status" value="1"/>
</dbReference>
<gene>
    <name evidence="1" type="ORF">NLJ89_g10973</name>
</gene>
<evidence type="ECO:0000313" key="2">
    <source>
        <dbReference type="Proteomes" id="UP001148786"/>
    </source>
</evidence>
<sequence>MPSQPCVNKAITATNGFNADRVDHGLASYTQSTEVLRYFDKHLQQSIILVDTPGFYHTDRDDLDMLRAIAQWLKKTCGSGTQISGVIYFHRISSDHTAGPVRALSKALRRICGDDALNCIGLVTTMWDEIPEGIKREGQFGNALLGTQSAARADSTTQIDVST</sequence>
<dbReference type="EMBL" id="JANKHO010002245">
    <property type="protein sequence ID" value="KAJ3493619.1"/>
    <property type="molecule type" value="Genomic_DNA"/>
</dbReference>
<evidence type="ECO:0008006" key="3">
    <source>
        <dbReference type="Google" id="ProtNLM"/>
    </source>
</evidence>
<dbReference type="Proteomes" id="UP001148786">
    <property type="component" value="Unassembled WGS sequence"/>
</dbReference>
<proteinExistence type="predicted"/>
<dbReference type="AlphaFoldDB" id="A0A9W8MS30"/>
<keyword evidence="2" id="KW-1185">Reference proteome</keyword>
<dbReference type="InterPro" id="IPR027417">
    <property type="entry name" value="P-loop_NTPase"/>
</dbReference>
<dbReference type="OrthoDB" id="8954335at2759"/>
<reference evidence="1" key="1">
    <citation type="submission" date="2022-07" db="EMBL/GenBank/DDBJ databases">
        <title>Genome Sequence of Agrocybe chaxingu.</title>
        <authorList>
            <person name="Buettner E."/>
        </authorList>
    </citation>
    <scope>NUCLEOTIDE SEQUENCE</scope>
    <source>
        <strain evidence="1">MP-N11</strain>
    </source>
</reference>
<organism evidence="1 2">
    <name type="scientific">Agrocybe chaxingu</name>
    <dbReference type="NCBI Taxonomy" id="84603"/>
    <lineage>
        <taxon>Eukaryota</taxon>
        <taxon>Fungi</taxon>
        <taxon>Dikarya</taxon>
        <taxon>Basidiomycota</taxon>
        <taxon>Agaricomycotina</taxon>
        <taxon>Agaricomycetes</taxon>
        <taxon>Agaricomycetidae</taxon>
        <taxon>Agaricales</taxon>
        <taxon>Agaricineae</taxon>
        <taxon>Strophariaceae</taxon>
        <taxon>Agrocybe</taxon>
    </lineage>
</organism>
<protein>
    <recommendedName>
        <fullName evidence="3">G domain-containing protein</fullName>
    </recommendedName>
</protein>
<evidence type="ECO:0000313" key="1">
    <source>
        <dbReference type="EMBL" id="KAJ3493619.1"/>
    </source>
</evidence>
<name>A0A9W8MS30_9AGAR</name>
<dbReference type="Gene3D" id="3.40.50.300">
    <property type="entry name" value="P-loop containing nucleotide triphosphate hydrolases"/>
    <property type="match status" value="1"/>
</dbReference>
<comment type="caution">
    <text evidence="1">The sequence shown here is derived from an EMBL/GenBank/DDBJ whole genome shotgun (WGS) entry which is preliminary data.</text>
</comment>
<accession>A0A9W8MS30</accession>